<dbReference type="Gene3D" id="3.30.420.40">
    <property type="match status" value="1"/>
</dbReference>
<evidence type="ECO:0000256" key="2">
    <source>
        <dbReference type="ARBA" id="ARBA00022801"/>
    </source>
</evidence>
<feature type="non-terminal residue" evidence="5">
    <location>
        <position position="53"/>
    </location>
</feature>
<evidence type="ECO:0008006" key="7">
    <source>
        <dbReference type="Google" id="ProtNLM"/>
    </source>
</evidence>
<comment type="caution">
    <text evidence="5">The sequence shown here is derived from an EMBL/GenBank/DDBJ whole genome shotgun (WGS) entry which is preliminary data.</text>
</comment>
<protein>
    <recommendedName>
        <fullName evidence="7">Ectonucleoside triphosphate diphosphohydrolase 1</fullName>
    </recommendedName>
</protein>
<keyword evidence="2 4" id="KW-0378">Hydrolase</keyword>
<dbReference type="PROSITE" id="PS01238">
    <property type="entry name" value="GDA1_CD39_NTPASE"/>
    <property type="match status" value="1"/>
</dbReference>
<reference evidence="5 6" key="1">
    <citation type="submission" date="2024-05" db="EMBL/GenBank/DDBJ databases">
        <title>Genome sequencing and assembly of Indian major carp, Cirrhinus mrigala (Hamilton, 1822).</title>
        <authorList>
            <person name="Mohindra V."/>
            <person name="Chowdhury L.M."/>
            <person name="Lal K."/>
            <person name="Jena J.K."/>
        </authorList>
    </citation>
    <scope>NUCLEOTIDE SEQUENCE [LARGE SCALE GENOMIC DNA]</scope>
    <source>
        <strain evidence="5">CM1030</strain>
        <tissue evidence="5">Blood</tissue>
    </source>
</reference>
<keyword evidence="6" id="KW-1185">Reference proteome</keyword>
<sequence length="53" mass="6031">MKDEEASNSILKDIKNYLSSLPFNFQNASIISGQEEGLYGWITVNYLKGNFLE</sequence>
<dbReference type="PANTHER" id="PTHR11782">
    <property type="entry name" value="ADENOSINE/GUANOSINE DIPHOSPHATASE"/>
    <property type="match status" value="1"/>
</dbReference>
<dbReference type="GO" id="GO:0016787">
    <property type="term" value="F:hydrolase activity"/>
    <property type="evidence" value="ECO:0007669"/>
    <property type="project" value="UniProtKB-KW"/>
</dbReference>
<proteinExistence type="inferred from homology"/>
<evidence type="ECO:0000313" key="6">
    <source>
        <dbReference type="Proteomes" id="UP001529510"/>
    </source>
</evidence>
<gene>
    <name evidence="5" type="ORF">M9458_033100</name>
</gene>
<comment type="similarity">
    <text evidence="1 4">Belongs to the GDA1/CD39 NTPase family.</text>
</comment>
<feature type="active site" description="Proton acceptor" evidence="3">
    <location>
        <position position="36"/>
    </location>
</feature>
<dbReference type="InterPro" id="IPR000407">
    <property type="entry name" value="GDA1_CD39_NTPase"/>
</dbReference>
<dbReference type="EMBL" id="JAMKFB020000016">
    <property type="protein sequence ID" value="KAL0172789.1"/>
    <property type="molecule type" value="Genomic_DNA"/>
</dbReference>
<evidence type="ECO:0000313" key="5">
    <source>
        <dbReference type="EMBL" id="KAL0172789.1"/>
    </source>
</evidence>
<name>A0ABD0PFD1_CIRMR</name>
<dbReference type="Pfam" id="PF01150">
    <property type="entry name" value="GDA1_CD39"/>
    <property type="match status" value="1"/>
</dbReference>
<evidence type="ECO:0000256" key="1">
    <source>
        <dbReference type="ARBA" id="ARBA00009283"/>
    </source>
</evidence>
<accession>A0ABD0PFD1</accession>
<evidence type="ECO:0000256" key="4">
    <source>
        <dbReference type="RuleBase" id="RU003833"/>
    </source>
</evidence>
<dbReference type="PANTHER" id="PTHR11782:SF38">
    <property type="entry name" value="ECTONUCLEOSIDE TRIPHOSPHATE DIPHOSPHOHYDROLASE 3"/>
    <property type="match status" value="1"/>
</dbReference>
<dbReference type="Proteomes" id="UP001529510">
    <property type="component" value="Unassembled WGS sequence"/>
</dbReference>
<organism evidence="5 6">
    <name type="scientific">Cirrhinus mrigala</name>
    <name type="common">Mrigala</name>
    <dbReference type="NCBI Taxonomy" id="683832"/>
    <lineage>
        <taxon>Eukaryota</taxon>
        <taxon>Metazoa</taxon>
        <taxon>Chordata</taxon>
        <taxon>Craniata</taxon>
        <taxon>Vertebrata</taxon>
        <taxon>Euteleostomi</taxon>
        <taxon>Actinopterygii</taxon>
        <taxon>Neopterygii</taxon>
        <taxon>Teleostei</taxon>
        <taxon>Ostariophysi</taxon>
        <taxon>Cypriniformes</taxon>
        <taxon>Cyprinidae</taxon>
        <taxon>Labeoninae</taxon>
        <taxon>Labeonini</taxon>
        <taxon>Cirrhinus</taxon>
    </lineage>
</organism>
<evidence type="ECO:0000256" key="3">
    <source>
        <dbReference type="PIRSR" id="PIRSR600407-1"/>
    </source>
</evidence>
<dbReference type="AlphaFoldDB" id="A0ABD0PFD1"/>